<accession>A0A4C1VX78</accession>
<keyword evidence="3" id="KW-1185">Reference proteome</keyword>
<organism evidence="2 3">
    <name type="scientific">Eumeta variegata</name>
    <name type="common">Bagworm moth</name>
    <name type="synonym">Eumeta japonica</name>
    <dbReference type="NCBI Taxonomy" id="151549"/>
    <lineage>
        <taxon>Eukaryota</taxon>
        <taxon>Metazoa</taxon>
        <taxon>Ecdysozoa</taxon>
        <taxon>Arthropoda</taxon>
        <taxon>Hexapoda</taxon>
        <taxon>Insecta</taxon>
        <taxon>Pterygota</taxon>
        <taxon>Neoptera</taxon>
        <taxon>Endopterygota</taxon>
        <taxon>Lepidoptera</taxon>
        <taxon>Glossata</taxon>
        <taxon>Ditrysia</taxon>
        <taxon>Tineoidea</taxon>
        <taxon>Psychidae</taxon>
        <taxon>Oiketicinae</taxon>
        <taxon>Eumeta</taxon>
    </lineage>
</organism>
<evidence type="ECO:0000313" key="3">
    <source>
        <dbReference type="Proteomes" id="UP000299102"/>
    </source>
</evidence>
<reference evidence="2 3" key="1">
    <citation type="journal article" date="2019" name="Commun. Biol.">
        <title>The bagworm genome reveals a unique fibroin gene that provides high tensile strength.</title>
        <authorList>
            <person name="Kono N."/>
            <person name="Nakamura H."/>
            <person name="Ohtoshi R."/>
            <person name="Tomita M."/>
            <person name="Numata K."/>
            <person name="Arakawa K."/>
        </authorList>
    </citation>
    <scope>NUCLEOTIDE SEQUENCE [LARGE SCALE GENOMIC DNA]</scope>
</reference>
<dbReference type="AlphaFoldDB" id="A0A4C1VX78"/>
<gene>
    <name evidence="2" type="ORF">EVAR_47742_1</name>
</gene>
<dbReference type="Proteomes" id="UP000299102">
    <property type="component" value="Unassembled WGS sequence"/>
</dbReference>
<feature type="region of interest" description="Disordered" evidence="1">
    <location>
        <begin position="1"/>
        <end position="21"/>
    </location>
</feature>
<evidence type="ECO:0000313" key="2">
    <source>
        <dbReference type="EMBL" id="GBP42447.1"/>
    </source>
</evidence>
<feature type="compositionally biased region" description="Polar residues" evidence="1">
    <location>
        <begin position="1"/>
        <end position="11"/>
    </location>
</feature>
<comment type="caution">
    <text evidence="2">The sequence shown here is derived from an EMBL/GenBank/DDBJ whole genome shotgun (WGS) entry which is preliminary data.</text>
</comment>
<evidence type="ECO:0000256" key="1">
    <source>
        <dbReference type="SAM" id="MobiDB-lite"/>
    </source>
</evidence>
<protein>
    <submittedName>
        <fullName evidence="2">Uncharacterized protein</fullName>
    </submittedName>
</protein>
<dbReference type="EMBL" id="BGZK01000418">
    <property type="protein sequence ID" value="GBP42447.1"/>
    <property type="molecule type" value="Genomic_DNA"/>
</dbReference>
<sequence>MNVRVQDSVSAGLSAGCKTEKGGATVAPYFMYDRPSNDPLVTSAQTNGKASYLNTYRDNSCLSKGCIAKASAAFHTESGKSKTDFLIENQNLLKIFPNGK</sequence>
<name>A0A4C1VX78_EUMVA</name>
<proteinExistence type="predicted"/>